<proteinExistence type="predicted"/>
<evidence type="ECO:0000256" key="1">
    <source>
        <dbReference type="SAM" id="Phobius"/>
    </source>
</evidence>
<evidence type="ECO:0000313" key="2">
    <source>
        <dbReference type="EMBL" id="MHO04052.1"/>
    </source>
</evidence>
<protein>
    <submittedName>
        <fullName evidence="2">Uncharacterized protein</fullName>
    </submittedName>
</protein>
<comment type="caution">
    <text evidence="2">The sequence shown here is derived from an EMBL/GenBank/DDBJ whole genome shotgun (WGS) entry which is preliminary data.</text>
</comment>
<organism evidence="2">
    <name type="scientific">Escherichia coli</name>
    <dbReference type="NCBI Taxonomy" id="562"/>
    <lineage>
        <taxon>Bacteria</taxon>
        <taxon>Pseudomonadati</taxon>
        <taxon>Pseudomonadota</taxon>
        <taxon>Gammaproteobacteria</taxon>
        <taxon>Enterobacterales</taxon>
        <taxon>Enterobacteriaceae</taxon>
        <taxon>Escherichia</taxon>
    </lineage>
</organism>
<reference evidence="2" key="1">
    <citation type="submission" date="2018-10" db="EMBL/GenBank/DDBJ databases">
        <authorList>
            <consortium name="NARMS: The National Antimicrobial Resistance Monitoring System"/>
        </authorList>
    </citation>
    <scope>NUCLEOTIDE SEQUENCE [LARGE SCALE GENOMIC DNA]</scope>
    <source>
        <strain evidence="2">CVM N17EC0388</strain>
    </source>
</reference>
<keyword evidence="1" id="KW-0812">Transmembrane</keyword>
<feature type="transmembrane region" description="Helical" evidence="1">
    <location>
        <begin position="64"/>
        <end position="82"/>
    </location>
</feature>
<sequence>MKNSILPFFAGQHRQERLGARTVFSPLPVMTNVPPVRRADWLTKKHPHYIELGGAGGSLFQTQILYSVWVLGLLIFAGMFWGPPGNGMSNGQGWAGVWTGLYEEVWVGANQWVMEFSWENLLGTILLLGTMPGLALFLTVKILREHQQQLRRVLPFRFHRQRREVMLSRWDKRTKRTEVRIFPWEEMCAMVGEGSAVSVSGVMTMASLFFGINSDERPGHFWSGMNVGTLSKEVGAGEWEMIRRYMEEGPEAIDEPAPVTFDGMIEEFCRERKIPRSAFSPLHRLWWELNGTRFGILRINIQSRLQQRFAERYFAAHPELAAWSEPLPPEQWAKPSEQLIRCNQLLAEQYAQGRNIFTVGDVRELLGEEITPQVAQALPP</sequence>
<feature type="transmembrane region" description="Helical" evidence="1">
    <location>
        <begin position="121"/>
        <end position="143"/>
    </location>
</feature>
<dbReference type="EMBL" id="RNRV01000008">
    <property type="protein sequence ID" value="MHO04052.1"/>
    <property type="molecule type" value="Genomic_DNA"/>
</dbReference>
<keyword evidence="1" id="KW-0472">Membrane</keyword>
<name>A0A3L0VVY6_ECOLX</name>
<keyword evidence="1" id="KW-1133">Transmembrane helix</keyword>
<gene>
    <name evidence="2" type="ORF">D9F05_06655</name>
</gene>
<accession>A0A3L0VVY6</accession>
<dbReference type="AlphaFoldDB" id="A0A3L0VVY6"/>